<evidence type="ECO:0000313" key="10">
    <source>
        <dbReference type="Xenbase" id="XB-GENE-17331350"/>
    </source>
</evidence>
<evidence type="ECO:0000256" key="3">
    <source>
        <dbReference type="ARBA" id="ARBA00022448"/>
    </source>
</evidence>
<dbReference type="InterPro" id="IPR036259">
    <property type="entry name" value="MFS_trans_sf"/>
</dbReference>
<keyword evidence="6 7" id="KW-0472">Membrane</keyword>
<keyword evidence="8" id="KW-1185">Reference proteome</keyword>
<dbReference type="KEGG" id="xla:108717123"/>
<comment type="subcellular location">
    <subcellularLocation>
        <location evidence="1 7">Membrane</location>
        <topology evidence="1 7">Multi-pass membrane protein</topology>
    </subcellularLocation>
</comment>
<evidence type="ECO:0000256" key="5">
    <source>
        <dbReference type="ARBA" id="ARBA00022989"/>
    </source>
</evidence>
<dbReference type="Pfam" id="PF01770">
    <property type="entry name" value="Folate_carrier"/>
    <property type="match status" value="1"/>
</dbReference>
<dbReference type="Proteomes" id="UP000186698">
    <property type="component" value="Chromosome 5L"/>
</dbReference>
<dbReference type="OrthoDB" id="18814at2759"/>
<dbReference type="PANTHER" id="PTHR10686">
    <property type="entry name" value="FOLATE TRANSPORTER"/>
    <property type="match status" value="1"/>
</dbReference>
<dbReference type="FunFam" id="1.20.1250.20:FF:000225">
    <property type="entry name" value="Solute carrier family 19 member 1"/>
    <property type="match status" value="1"/>
</dbReference>
<evidence type="ECO:0000256" key="4">
    <source>
        <dbReference type="ARBA" id="ARBA00022692"/>
    </source>
</evidence>
<dbReference type="SUPFAM" id="SSF103473">
    <property type="entry name" value="MFS general substrate transporter"/>
    <property type="match status" value="1"/>
</dbReference>
<comment type="similarity">
    <text evidence="2 7">Belongs to the reduced folate carrier (RFC) transporter (TC 2.A.48) family.</text>
</comment>
<dbReference type="AGR" id="Xenbase:XB-GENE-17331350"/>
<dbReference type="CTD" id="108717123"/>
<evidence type="ECO:0000256" key="2">
    <source>
        <dbReference type="ARBA" id="ARBA00005773"/>
    </source>
</evidence>
<gene>
    <name evidence="9 10" type="primary">slc19a3.2.L</name>
</gene>
<dbReference type="AlphaFoldDB" id="A0A1L8GAZ4"/>
<protein>
    <submittedName>
        <fullName evidence="9">Thiamine transporter 2</fullName>
    </submittedName>
</protein>
<dbReference type="Gene3D" id="1.20.1250.20">
    <property type="entry name" value="MFS general substrate transporter like domains"/>
    <property type="match status" value="1"/>
</dbReference>
<evidence type="ECO:0000256" key="7">
    <source>
        <dbReference type="PIRNR" id="PIRNR028739"/>
    </source>
</evidence>
<dbReference type="NCBIfam" id="TIGR00806">
    <property type="entry name" value="rfc"/>
    <property type="match status" value="1"/>
</dbReference>
<dbReference type="InterPro" id="IPR002666">
    <property type="entry name" value="Folate_carrier"/>
</dbReference>
<reference evidence="9" key="1">
    <citation type="submission" date="2025-08" db="UniProtKB">
        <authorList>
            <consortium name="RefSeq"/>
        </authorList>
    </citation>
    <scope>IDENTIFICATION</scope>
    <source>
        <strain evidence="9">J_2021</strain>
        <tissue evidence="9">Erythrocytes</tissue>
    </source>
</reference>
<dbReference type="GO" id="GO:0005886">
    <property type="term" value="C:plasma membrane"/>
    <property type="evidence" value="ECO:0000318"/>
    <property type="project" value="GO_Central"/>
</dbReference>
<dbReference type="OMA" id="VWISYAG"/>
<dbReference type="PANTHER" id="PTHR10686:SF39">
    <property type="entry name" value="THIAMINE TRANSPORTER 2"/>
    <property type="match status" value="1"/>
</dbReference>
<evidence type="ECO:0000313" key="9">
    <source>
        <dbReference type="RefSeq" id="XP_018119422.1"/>
    </source>
</evidence>
<keyword evidence="5" id="KW-1133">Transmembrane helix</keyword>
<sequence length="488" mass="54881">MAVCGKEYTNGWKYPTVLLCLFGFCANMKALDPFTAQYFTGSYHNLTVEQVKNSVLPVWTYSYMALLIPVFLLTDYLRYKPVIFLQGLGLSISLLLMLITHGVQAMQLAEFTYAIFSSCDVAYYSYIYSMVDIVYYQRVTSYCRSITLVAAMLGAMLEQTLMTFAGVSYISLNILTLTLALLSLVCSLFLPVPSRSMFFHKKMPGDTMLSKETGLPETQRQTEDTTMLMETEKASRTNVFNVFWLLCKEVKECYTSNHILYWSLWWALATPIYNLLVNYSQLLWVYVEPSGRINAYNSGVDAVSTFLGAILSLSVGYVKVNCELFGEAVLTCLSIVDAGVLFFMSFSRSVWISYAGYIIFKSSYMLFITIATFNIAVNLSMERYALLFGFNTLVALVLQTILTLFANHSGLGLDITSQFLVYGSYFAVTALIFMLWTTYLIASHYCKNPDNDLHSTIKAMSPQGYGLNSPTAGSVDPDNVSHKHSFTQ</sequence>
<accession>A0A1L8GAZ4</accession>
<name>A0A1L8GAZ4_XENLA</name>
<evidence type="ECO:0000313" key="8">
    <source>
        <dbReference type="Proteomes" id="UP000186698"/>
    </source>
</evidence>
<proteinExistence type="inferred from homology"/>
<evidence type="ECO:0000256" key="1">
    <source>
        <dbReference type="ARBA" id="ARBA00004141"/>
    </source>
</evidence>
<dbReference type="Bgee" id="108717123">
    <property type="expression patterns" value="Expressed in neurula embryo and 1 other cell type or tissue"/>
</dbReference>
<organism evidence="8 9">
    <name type="scientific">Xenopus laevis</name>
    <name type="common">African clawed frog</name>
    <dbReference type="NCBI Taxonomy" id="8355"/>
    <lineage>
        <taxon>Eukaryota</taxon>
        <taxon>Metazoa</taxon>
        <taxon>Chordata</taxon>
        <taxon>Craniata</taxon>
        <taxon>Vertebrata</taxon>
        <taxon>Euteleostomi</taxon>
        <taxon>Amphibia</taxon>
        <taxon>Batrachia</taxon>
        <taxon>Anura</taxon>
        <taxon>Pipoidea</taxon>
        <taxon>Pipidae</taxon>
        <taxon>Xenopodinae</taxon>
        <taxon>Xenopus</taxon>
        <taxon>Xenopus</taxon>
    </lineage>
</organism>
<evidence type="ECO:0000256" key="6">
    <source>
        <dbReference type="ARBA" id="ARBA00023136"/>
    </source>
</evidence>
<keyword evidence="3 7" id="KW-0813">Transport</keyword>
<dbReference type="RefSeq" id="XP_018119422.1">
    <property type="nucleotide sequence ID" value="XM_018263933.2"/>
</dbReference>
<dbReference type="PIRSF" id="PIRSF028739">
    <property type="entry name" value="Folate_carrier"/>
    <property type="match status" value="1"/>
</dbReference>
<dbReference type="GeneID" id="108717123"/>
<dbReference type="GO" id="GO:0015234">
    <property type="term" value="F:thiamine transmembrane transporter activity"/>
    <property type="evidence" value="ECO:0000318"/>
    <property type="project" value="GO_Central"/>
</dbReference>
<dbReference type="PaxDb" id="8355-A0A1L8GAZ4"/>
<keyword evidence="4" id="KW-0812">Transmembrane</keyword>
<dbReference type="Xenbase" id="XB-GENE-17331350">
    <property type="gene designation" value="slc19a3.2.L"/>
</dbReference>